<evidence type="ECO:0008006" key="3">
    <source>
        <dbReference type="Google" id="ProtNLM"/>
    </source>
</evidence>
<evidence type="ECO:0000313" key="1">
    <source>
        <dbReference type="EMBL" id="MBO1883210.1"/>
    </source>
</evidence>
<dbReference type="RefSeq" id="WP_208057877.1">
    <property type="nucleotide sequence ID" value="NZ_JAGDYP010000001.1"/>
</dbReference>
<gene>
    <name evidence="1" type="ORF">J4N46_01950</name>
</gene>
<dbReference type="PROSITE" id="PS51257">
    <property type="entry name" value="PROKAR_LIPOPROTEIN"/>
    <property type="match status" value="1"/>
</dbReference>
<accession>A0ABS3PV93</accession>
<organism evidence="1 2">
    <name type="scientific">Capnocytophaga bilenii</name>
    <dbReference type="NCBI Taxonomy" id="2819369"/>
    <lineage>
        <taxon>Bacteria</taxon>
        <taxon>Pseudomonadati</taxon>
        <taxon>Bacteroidota</taxon>
        <taxon>Flavobacteriia</taxon>
        <taxon>Flavobacteriales</taxon>
        <taxon>Flavobacteriaceae</taxon>
        <taxon>Capnocytophaga</taxon>
    </lineage>
</organism>
<dbReference type="Proteomes" id="UP000681610">
    <property type="component" value="Unassembled WGS sequence"/>
</dbReference>
<dbReference type="EMBL" id="JAGDYP010000001">
    <property type="protein sequence ID" value="MBO1883210.1"/>
    <property type="molecule type" value="Genomic_DNA"/>
</dbReference>
<name>A0ABS3PV93_9FLAO</name>
<keyword evidence="2" id="KW-1185">Reference proteome</keyword>
<evidence type="ECO:0000313" key="2">
    <source>
        <dbReference type="Proteomes" id="UP000681610"/>
    </source>
</evidence>
<proteinExistence type="predicted"/>
<comment type="caution">
    <text evidence="1">The sequence shown here is derived from an EMBL/GenBank/DDBJ whole genome shotgun (WGS) entry which is preliminary data.</text>
</comment>
<sequence>MRVLILMILAFGFLSCDSYDPSKPTTFCKIKGKEISYIINNPPDDTLALKIEVEKFIYSKFSADSIRKEDRTFHFYKADKYLTCDFEEGKPYKIVPWHMTLDTIQDLRNHIQNKIIRFAVYCREDGTGFYRYDFDYTMKGEELYTEHIFRDFNNIDSLFEAKQKEYGIK</sequence>
<reference evidence="1 2" key="1">
    <citation type="submission" date="2021-03" db="EMBL/GenBank/DDBJ databases">
        <title>Isolation and description of Capnocytophaga bilenii sp. nov., a novel Capnocytophaga species, isolated from a gingivitis subject.</title>
        <authorList>
            <person name="Antezack A."/>
            <person name="Monnet-Corti V."/>
            <person name="La Scola B."/>
        </authorList>
    </citation>
    <scope>NUCLEOTIDE SEQUENCE [LARGE SCALE GENOMIC DNA]</scope>
    <source>
        <strain evidence="1 2">Marseille-Q4570</strain>
    </source>
</reference>
<protein>
    <recommendedName>
        <fullName evidence="3">Lipoprotein</fullName>
    </recommendedName>
</protein>